<dbReference type="EMBL" id="JAHXCT010000002">
    <property type="protein sequence ID" value="MBW4768968.1"/>
    <property type="molecule type" value="Genomic_DNA"/>
</dbReference>
<proteinExistence type="predicted"/>
<comment type="caution">
    <text evidence="2">The sequence shown here is derived from an EMBL/GenBank/DDBJ whole genome shotgun (WGS) entry which is preliminary data.</text>
</comment>
<evidence type="ECO:0000313" key="2">
    <source>
        <dbReference type="EMBL" id="MBW4768968.1"/>
    </source>
</evidence>
<evidence type="ECO:0000313" key="3">
    <source>
        <dbReference type="Proteomes" id="UP000788426"/>
    </source>
</evidence>
<accession>A0ABS6YBN0</accession>
<keyword evidence="1" id="KW-0732">Signal</keyword>
<keyword evidence="3" id="KW-1185">Reference proteome</keyword>
<feature type="chain" id="PRO_5047016492" evidence="1">
    <location>
        <begin position="20"/>
        <end position="314"/>
    </location>
</feature>
<feature type="signal peptide" evidence="1">
    <location>
        <begin position="1"/>
        <end position="19"/>
    </location>
</feature>
<sequence>MSKYIITFFLIFQVLNAKAQESKTAYNFLRLPISAHAAALGGENISLIEDDEALIFHNPALLSSVSDKTINVNYMNYMKGINSLSAAFNKTIKEKASVAFSAQYLNYGTLQQTDPSGNITGSFSAKDISVAGYFSYILAKNVAGGIAVKFITTNIGNYNSIAMGVDLGLNYYEPDYDWSVSIALKNLGGQLKAFDDEYEKMPLDVQLGVTKRFTNTPFRASLTLFDLNHWDYKFIQHVNAGLDVILSDNIWVGAGYNFKRANQMKLFTNDTSSAHGAGLSLGAGLNLERFKLNLAYGKYHVSGSSLLINVGYSL</sequence>
<dbReference type="NCBIfam" id="NF033711">
    <property type="entry name" value="T9SS_PorQ"/>
    <property type="match status" value="1"/>
</dbReference>
<gene>
    <name evidence="2" type="primary">porQ</name>
    <name evidence="2" type="ORF">KZO38_04240</name>
</gene>
<dbReference type="NCBIfam" id="NF033709">
    <property type="entry name" value="PorV_fam"/>
    <property type="match status" value="1"/>
</dbReference>
<dbReference type="RefSeq" id="WP_219480282.1">
    <property type="nucleotide sequence ID" value="NZ_JAHXCT010000002.1"/>
</dbReference>
<reference evidence="2 3" key="1">
    <citation type="submission" date="2021-07" db="EMBL/GenBank/DDBJ databases">
        <title>Genomic diversity and antimicrobial resistance of Prevotella spp. isolated from chronic lung disease airways.</title>
        <authorList>
            <person name="Webb K.A."/>
            <person name="Olagoke O.S."/>
            <person name="Baird T."/>
            <person name="Neill J."/>
            <person name="Pham A."/>
            <person name="Wells T.J."/>
            <person name="Ramsay K.A."/>
            <person name="Bell S.C."/>
            <person name="Sarovich D.S."/>
            <person name="Price E.P."/>
        </authorList>
    </citation>
    <scope>NUCLEOTIDE SEQUENCE [LARGE SCALE GENOMIC DNA]</scope>
    <source>
        <strain evidence="2 3">SCHI0011.S.12</strain>
    </source>
</reference>
<name>A0ABS6YBN0_9BACT</name>
<protein>
    <submittedName>
        <fullName evidence="2">Type IX secretion system protein PorQ</fullName>
    </submittedName>
</protein>
<organism evidence="2 3">
    <name type="scientific">Hoylesella nanceiensis</name>
    <dbReference type="NCBI Taxonomy" id="425941"/>
    <lineage>
        <taxon>Bacteria</taxon>
        <taxon>Pseudomonadati</taxon>
        <taxon>Bacteroidota</taxon>
        <taxon>Bacteroidia</taxon>
        <taxon>Bacteroidales</taxon>
        <taxon>Prevotellaceae</taxon>
        <taxon>Hoylesella</taxon>
    </lineage>
</organism>
<evidence type="ECO:0000256" key="1">
    <source>
        <dbReference type="SAM" id="SignalP"/>
    </source>
</evidence>
<dbReference type="Proteomes" id="UP000788426">
    <property type="component" value="Unassembled WGS sequence"/>
</dbReference>